<dbReference type="PANTHER" id="PTHR31827">
    <property type="entry name" value="EMB|CAB89363.1"/>
    <property type="match status" value="1"/>
</dbReference>
<dbReference type="VEuPathDB" id="FungiDB:H310_01801"/>
<dbReference type="STRING" id="157072.A0A024UM19"/>
<dbReference type="OrthoDB" id="10343932at2759"/>
<evidence type="ECO:0000313" key="1">
    <source>
        <dbReference type="EMBL" id="ETW07235.1"/>
    </source>
</evidence>
<proteinExistence type="predicted"/>
<reference evidence="1" key="1">
    <citation type="submission" date="2013-12" db="EMBL/GenBank/DDBJ databases">
        <title>The Genome Sequence of Aphanomyces invadans NJM9701.</title>
        <authorList>
            <consortium name="The Broad Institute Genomics Platform"/>
            <person name="Russ C."/>
            <person name="Tyler B."/>
            <person name="van West P."/>
            <person name="Dieguez-Uribeondo J."/>
            <person name="Young S.K."/>
            <person name="Zeng Q."/>
            <person name="Gargeya S."/>
            <person name="Fitzgerald M."/>
            <person name="Abouelleil A."/>
            <person name="Alvarado L."/>
            <person name="Chapman S.B."/>
            <person name="Gainer-Dewar J."/>
            <person name="Goldberg J."/>
            <person name="Griggs A."/>
            <person name="Gujja S."/>
            <person name="Hansen M."/>
            <person name="Howarth C."/>
            <person name="Imamovic A."/>
            <person name="Ireland A."/>
            <person name="Larimer J."/>
            <person name="McCowan C."/>
            <person name="Murphy C."/>
            <person name="Pearson M."/>
            <person name="Poon T.W."/>
            <person name="Priest M."/>
            <person name="Roberts A."/>
            <person name="Saif S."/>
            <person name="Shea T."/>
            <person name="Sykes S."/>
            <person name="Wortman J."/>
            <person name="Nusbaum C."/>
            <person name="Birren B."/>
        </authorList>
    </citation>
    <scope>NUCLEOTIDE SEQUENCE [LARGE SCALE GENOMIC DNA]</scope>
    <source>
        <strain evidence="1">NJM9701</strain>
    </source>
</reference>
<organism evidence="1">
    <name type="scientific">Aphanomyces invadans</name>
    <dbReference type="NCBI Taxonomy" id="157072"/>
    <lineage>
        <taxon>Eukaryota</taxon>
        <taxon>Sar</taxon>
        <taxon>Stramenopiles</taxon>
        <taxon>Oomycota</taxon>
        <taxon>Saprolegniomycetes</taxon>
        <taxon>Saprolegniales</taxon>
        <taxon>Verrucalvaceae</taxon>
        <taxon>Aphanomyces</taxon>
    </lineage>
</organism>
<sequence>MSTTTLASCIFNGCTRPASLSLDATYKCAFHWHRARCLASPTCFNQVFARHRCVRHGGRKQCQVDGCYLNARLGSVCSKHGASAAMRVCTHPGCTTRASARKKCIKHGGGRPCQAFGCTAHARTRGYCRKHTTTMTKTSVERHAGCFPNHGIPRRESIKRPTSSIAFDIADMNDMLQMIKDEVVDCEEPIEFIHPLDKSTVDGSWWIDPDVATELLELLTVQGVAC</sequence>
<accession>A0A024UM19</accession>
<dbReference type="AlphaFoldDB" id="A0A024UM19"/>
<dbReference type="GeneID" id="20078851"/>
<protein>
    <recommendedName>
        <fullName evidence="2">WRKY transcription factor 19</fullName>
    </recommendedName>
</protein>
<dbReference type="PANTHER" id="PTHR31827:SF1">
    <property type="entry name" value="EMB|CAB89363.1"/>
    <property type="match status" value="1"/>
</dbReference>
<dbReference type="RefSeq" id="XP_008863328.1">
    <property type="nucleotide sequence ID" value="XM_008865106.1"/>
</dbReference>
<dbReference type="EMBL" id="KI913954">
    <property type="protein sequence ID" value="ETW07235.1"/>
    <property type="molecule type" value="Genomic_DNA"/>
</dbReference>
<evidence type="ECO:0008006" key="2">
    <source>
        <dbReference type="Google" id="ProtNLM"/>
    </source>
</evidence>
<name>A0A024UM19_9STRA</name>
<gene>
    <name evidence="1" type="ORF">H310_01801</name>
</gene>